<evidence type="ECO:0000259" key="3">
    <source>
        <dbReference type="PROSITE" id="PS50883"/>
    </source>
</evidence>
<comment type="caution">
    <text evidence="5">The sequence shown here is derived from an EMBL/GenBank/DDBJ whole genome shotgun (WGS) entry which is preliminary data.</text>
</comment>
<dbReference type="InterPro" id="IPR035919">
    <property type="entry name" value="EAL_sf"/>
</dbReference>
<evidence type="ECO:0000313" key="6">
    <source>
        <dbReference type="Proteomes" id="UP000241421"/>
    </source>
</evidence>
<dbReference type="FunFam" id="3.30.70.270:FF:000001">
    <property type="entry name" value="Diguanylate cyclase domain protein"/>
    <property type="match status" value="1"/>
</dbReference>
<reference evidence="5 6" key="1">
    <citation type="submission" date="2018-04" db="EMBL/GenBank/DDBJ databases">
        <title>Massilia violaceinigra sp. nov., a novel purple-pigmented bacterium isolated from Tianshan glacier, Xinjiang, China.</title>
        <authorList>
            <person name="Wang H."/>
        </authorList>
    </citation>
    <scope>NUCLEOTIDE SEQUENCE [LARGE SCALE GENOMIC DNA]</scope>
    <source>
        <strain evidence="5 6">B448-2</strain>
    </source>
</reference>
<dbReference type="PROSITE" id="PS50113">
    <property type="entry name" value="PAC"/>
    <property type="match status" value="4"/>
</dbReference>
<dbReference type="PROSITE" id="PS50883">
    <property type="entry name" value="EAL"/>
    <property type="match status" value="1"/>
</dbReference>
<dbReference type="PROSITE" id="PS50887">
    <property type="entry name" value="GGDEF"/>
    <property type="match status" value="1"/>
</dbReference>
<dbReference type="GO" id="GO:0006355">
    <property type="term" value="P:regulation of DNA-templated transcription"/>
    <property type="evidence" value="ECO:0007669"/>
    <property type="project" value="InterPro"/>
</dbReference>
<dbReference type="Gene3D" id="2.10.70.100">
    <property type="match status" value="1"/>
</dbReference>
<dbReference type="CDD" id="cd01949">
    <property type="entry name" value="GGDEF"/>
    <property type="match status" value="1"/>
</dbReference>
<protein>
    <submittedName>
        <fullName evidence="5">PAS domain S-box protein</fullName>
    </submittedName>
</protein>
<evidence type="ECO:0000259" key="2">
    <source>
        <dbReference type="PROSITE" id="PS50113"/>
    </source>
</evidence>
<feature type="domain" description="PAC" evidence="2">
    <location>
        <begin position="374"/>
        <end position="427"/>
    </location>
</feature>
<dbReference type="PANTHER" id="PTHR44757:SF4">
    <property type="entry name" value="DIGUANYLATE CYCLASE DGCE-RELATED"/>
    <property type="match status" value="1"/>
</dbReference>
<dbReference type="Pfam" id="PF00563">
    <property type="entry name" value="EAL"/>
    <property type="match status" value="1"/>
</dbReference>
<dbReference type="Pfam" id="PF00990">
    <property type="entry name" value="GGDEF"/>
    <property type="match status" value="1"/>
</dbReference>
<dbReference type="Gene3D" id="3.30.70.270">
    <property type="match status" value="1"/>
</dbReference>
<feature type="domain" description="GGDEF" evidence="4">
    <location>
        <begin position="844"/>
        <end position="977"/>
    </location>
</feature>
<dbReference type="InterPro" id="IPR000014">
    <property type="entry name" value="PAS"/>
</dbReference>
<dbReference type="InterPro" id="IPR000700">
    <property type="entry name" value="PAS-assoc_C"/>
</dbReference>
<dbReference type="Gene3D" id="3.20.20.450">
    <property type="entry name" value="EAL domain"/>
    <property type="match status" value="1"/>
</dbReference>
<feature type="domain" description="PAC" evidence="2">
    <location>
        <begin position="629"/>
        <end position="681"/>
    </location>
</feature>
<dbReference type="CDD" id="cd00130">
    <property type="entry name" value="PAS"/>
    <property type="match status" value="4"/>
</dbReference>
<dbReference type="SUPFAM" id="SSF55781">
    <property type="entry name" value="GAF domain-like"/>
    <property type="match status" value="1"/>
</dbReference>
<gene>
    <name evidence="5" type="ORF">C7C56_006375</name>
</gene>
<dbReference type="SMART" id="SM00052">
    <property type="entry name" value="EAL"/>
    <property type="match status" value="1"/>
</dbReference>
<evidence type="ECO:0000313" key="5">
    <source>
        <dbReference type="EMBL" id="PWF54563.1"/>
    </source>
</evidence>
<dbReference type="AlphaFoldDB" id="A0A2U2I4B7"/>
<dbReference type="PROSITE" id="PS50112">
    <property type="entry name" value="PAS"/>
    <property type="match status" value="2"/>
</dbReference>
<feature type="domain" description="PAC" evidence="2">
    <location>
        <begin position="244"/>
        <end position="296"/>
    </location>
</feature>
<feature type="domain" description="EAL" evidence="3">
    <location>
        <begin position="988"/>
        <end position="1243"/>
    </location>
</feature>
<dbReference type="InterPro" id="IPR043128">
    <property type="entry name" value="Rev_trsase/Diguanyl_cyclase"/>
</dbReference>
<dbReference type="NCBIfam" id="TIGR00229">
    <property type="entry name" value="sensory_box"/>
    <property type="match status" value="3"/>
</dbReference>
<dbReference type="OrthoDB" id="9813903at2"/>
<feature type="domain" description="PAS" evidence="1">
    <location>
        <begin position="682"/>
        <end position="755"/>
    </location>
</feature>
<accession>A0A2U2I4B7</accession>
<dbReference type="SMART" id="SM00086">
    <property type="entry name" value="PAC"/>
    <property type="match status" value="5"/>
</dbReference>
<dbReference type="Gene3D" id="3.30.450.20">
    <property type="entry name" value="PAS domain"/>
    <property type="match status" value="5"/>
</dbReference>
<sequence>MLTAPMPSDEPERLRALERLGVLDSTPEREFDALVAIAALVCGVPIALVSLIDQDRQWFKANVGLPGVTETPRDVAFCAHSILDDGIFEVPDALADPRFADNPLVATAPGIRFYAGATLRLSDGANVGTLCVIDRVPRRLSEKQREALRLLSIAAVQALESRHMARAFAASENRFRTLSESSPLGVFATDVAGACTYTNARWQAIYGLSDAEALGDGWSHTLHHDDKAAVFAQWQHAAELKQEFDMEFRVRRHDGTVRHVRSVARAILDGDDEVTGYVGSVEDITERLQSRRALDEERVRLAAIIEGTGAGTWEWNVQTGETRFNGRWAEIVGATLDELSPTTIQTWVDLGHPEDVARSSVLLQAHFAGDTVAYECEARMRHRDGHWVWVLDRGKVLTRTVDGQPEWMFGTHLDITARKAQEDRLRKSEELLNRTGALARVGGWEVDIASGSIHWSEQTCRIHGVEPGYLPQLAEAIDFYAPEARPVVEAAVAQAMGDGTGWDLELPFIQKGGRRIWVRAVGHAEFVDGKPVRLYGAFQDITLSVQDRLALEAAQQRATLATETGGIGVWELNVQTGVLTWDALMYALYGLPEGLGTDGYELWARHLHPADRSRSELEFKSSLEDGADFRSEFRVIWNDGSVHFLRAAGSVTLDAAGQALHIVGVNWDVTPLRELANQLAEQHELLRVTLQSIGDAVITTDAQSQVTWLNPAAERMTGWLSSEALGRPLTQVFHIVNEETRHLTENPVATCLAQGKIVGLANDTVLISRNGDEFDIVDSAAPIRNPSGDVLGVVLVFHDVTEQRRLSGEISYRATHDALTGLVNRAEFETRLRRTLDKAHEDRSEHAMLYIDLDQFKLVNDACGHSVGDQLLQQVAKLLREAVRARDTLARLGGDEFAVILEYCMSDQAQRVAQQICDRMEEFRFVHEDRRFRIGTSIGLVPVDSRWANTAAAMQAADTSCYAAKEAGRNRVHAWFDTDQAMRTRHGEMQWASRLEQALDEDRFVLYAQRIEALGEGSTGLHAEALIRLLDSDDSLIPPGAFLPAAERFHMATRIDRWVLKRAVQQIQDMPDINALDTLCINLSGQSVGDRAFHRHAIAALTEAGSAVCRRICLEITETAAVTNMADAAIFIEQVRALGARVALDDFGAGASSFGYLKTLKVDLLKIDGSFIRDVLDDPLDAAAVRCFVDVARVVGVKTVAEFVDRSEVLARVREIGIDYAQGFLLHKPEPIESLFGAPARLARD</sequence>
<evidence type="ECO:0000259" key="4">
    <source>
        <dbReference type="PROSITE" id="PS50887"/>
    </source>
</evidence>
<dbReference type="RefSeq" id="WP_106756627.1">
    <property type="nucleotide sequence ID" value="NZ_PXWF02000083.1"/>
</dbReference>
<dbReference type="SUPFAM" id="SSF141868">
    <property type="entry name" value="EAL domain-like"/>
    <property type="match status" value="1"/>
</dbReference>
<dbReference type="SMART" id="SM00267">
    <property type="entry name" value="GGDEF"/>
    <property type="match status" value="1"/>
</dbReference>
<dbReference type="InterPro" id="IPR035965">
    <property type="entry name" value="PAS-like_dom_sf"/>
</dbReference>
<dbReference type="Pfam" id="PF00989">
    <property type="entry name" value="PAS"/>
    <property type="match status" value="2"/>
</dbReference>
<keyword evidence="6" id="KW-1185">Reference proteome</keyword>
<dbReference type="GO" id="GO:0003824">
    <property type="term" value="F:catalytic activity"/>
    <property type="evidence" value="ECO:0007669"/>
    <property type="project" value="UniProtKB-ARBA"/>
</dbReference>
<dbReference type="InterPro" id="IPR013767">
    <property type="entry name" value="PAS_fold"/>
</dbReference>
<organism evidence="5 6">
    <name type="scientific">Massilia glaciei</name>
    <dbReference type="NCBI Taxonomy" id="1524097"/>
    <lineage>
        <taxon>Bacteria</taxon>
        <taxon>Pseudomonadati</taxon>
        <taxon>Pseudomonadota</taxon>
        <taxon>Betaproteobacteria</taxon>
        <taxon>Burkholderiales</taxon>
        <taxon>Oxalobacteraceae</taxon>
        <taxon>Telluria group</taxon>
        <taxon>Massilia</taxon>
    </lineage>
</organism>
<dbReference type="Gene3D" id="3.30.450.40">
    <property type="match status" value="1"/>
</dbReference>
<proteinExistence type="predicted"/>
<dbReference type="FunFam" id="3.30.450.20:FF:000099">
    <property type="entry name" value="Sensory box sensor histidine kinase"/>
    <property type="match status" value="1"/>
</dbReference>
<feature type="domain" description="PAS" evidence="1">
    <location>
        <begin position="171"/>
        <end position="241"/>
    </location>
</feature>
<dbReference type="PANTHER" id="PTHR44757">
    <property type="entry name" value="DIGUANYLATE CYCLASE DGCP"/>
    <property type="match status" value="1"/>
</dbReference>
<dbReference type="InterPro" id="IPR001610">
    <property type="entry name" value="PAC"/>
</dbReference>
<feature type="domain" description="PAC" evidence="2">
    <location>
        <begin position="760"/>
        <end position="812"/>
    </location>
</feature>
<dbReference type="InterPro" id="IPR052155">
    <property type="entry name" value="Biofilm_reg_signaling"/>
</dbReference>
<dbReference type="InterPro" id="IPR013655">
    <property type="entry name" value="PAS_fold_3"/>
</dbReference>
<dbReference type="InterPro" id="IPR000160">
    <property type="entry name" value="GGDEF_dom"/>
</dbReference>
<dbReference type="EMBL" id="PXWF02000083">
    <property type="protein sequence ID" value="PWF54563.1"/>
    <property type="molecule type" value="Genomic_DNA"/>
</dbReference>
<dbReference type="SUPFAM" id="SSF55785">
    <property type="entry name" value="PYP-like sensor domain (PAS domain)"/>
    <property type="match status" value="5"/>
</dbReference>
<dbReference type="Pfam" id="PF08447">
    <property type="entry name" value="PAS_3"/>
    <property type="match status" value="3"/>
</dbReference>
<dbReference type="SUPFAM" id="SSF55073">
    <property type="entry name" value="Nucleotide cyclase"/>
    <property type="match status" value="1"/>
</dbReference>
<evidence type="ECO:0000259" key="1">
    <source>
        <dbReference type="PROSITE" id="PS50112"/>
    </source>
</evidence>
<dbReference type="InterPro" id="IPR001633">
    <property type="entry name" value="EAL_dom"/>
</dbReference>
<dbReference type="InterPro" id="IPR029787">
    <property type="entry name" value="Nucleotide_cyclase"/>
</dbReference>
<dbReference type="Proteomes" id="UP000241421">
    <property type="component" value="Unassembled WGS sequence"/>
</dbReference>
<name>A0A2U2I4B7_9BURK</name>
<dbReference type="InterPro" id="IPR029016">
    <property type="entry name" value="GAF-like_dom_sf"/>
</dbReference>
<dbReference type="NCBIfam" id="TIGR00254">
    <property type="entry name" value="GGDEF"/>
    <property type="match status" value="1"/>
</dbReference>
<dbReference type="CDD" id="cd01948">
    <property type="entry name" value="EAL"/>
    <property type="match status" value="1"/>
</dbReference>
<dbReference type="SMART" id="SM00091">
    <property type="entry name" value="PAS"/>
    <property type="match status" value="5"/>
</dbReference>